<sequence>DYFSEYLADLGDTLPVLIREMKQDYERTHNLPYVYSRFSYLPIASDS</sequence>
<comment type="caution">
    <text evidence="1">The sequence shown here is derived from an EMBL/GenBank/DDBJ whole genome shotgun (WGS) entry which is preliminary data.</text>
</comment>
<feature type="non-terminal residue" evidence="1">
    <location>
        <position position="1"/>
    </location>
</feature>
<organism evidence="1">
    <name type="scientific">marine sediment metagenome</name>
    <dbReference type="NCBI Taxonomy" id="412755"/>
    <lineage>
        <taxon>unclassified sequences</taxon>
        <taxon>metagenomes</taxon>
        <taxon>ecological metagenomes</taxon>
    </lineage>
</organism>
<gene>
    <name evidence="1" type="ORF">S01H4_15668</name>
</gene>
<evidence type="ECO:0000313" key="1">
    <source>
        <dbReference type="EMBL" id="GAG70911.1"/>
    </source>
</evidence>
<reference evidence="1" key="1">
    <citation type="journal article" date="2014" name="Front. Microbiol.">
        <title>High frequency of phylogenetically diverse reductive dehalogenase-homologous genes in deep subseafloor sedimentary metagenomes.</title>
        <authorList>
            <person name="Kawai M."/>
            <person name="Futagami T."/>
            <person name="Toyoda A."/>
            <person name="Takaki Y."/>
            <person name="Nishi S."/>
            <person name="Hori S."/>
            <person name="Arai W."/>
            <person name="Tsubouchi T."/>
            <person name="Morono Y."/>
            <person name="Uchiyama I."/>
            <person name="Ito T."/>
            <person name="Fujiyama A."/>
            <person name="Inagaki F."/>
            <person name="Takami H."/>
        </authorList>
    </citation>
    <scope>NUCLEOTIDE SEQUENCE</scope>
    <source>
        <strain evidence="1">Expedition CK06-06</strain>
    </source>
</reference>
<protein>
    <submittedName>
        <fullName evidence="1">Uncharacterized protein</fullName>
    </submittedName>
</protein>
<proteinExistence type="predicted"/>
<dbReference type="AlphaFoldDB" id="X1BFV6"/>
<name>X1BFV6_9ZZZZ</name>
<accession>X1BFV6</accession>
<dbReference type="EMBL" id="BART01006866">
    <property type="protein sequence ID" value="GAG70911.1"/>
    <property type="molecule type" value="Genomic_DNA"/>
</dbReference>